<protein>
    <submittedName>
        <fullName evidence="2">Uncharacterized protein</fullName>
    </submittedName>
</protein>
<feature type="transmembrane region" description="Helical" evidence="1">
    <location>
        <begin position="51"/>
        <end position="74"/>
    </location>
</feature>
<keyword evidence="1" id="KW-0812">Transmembrane</keyword>
<evidence type="ECO:0000313" key="2">
    <source>
        <dbReference type="EMBL" id="EZF49560.1"/>
    </source>
</evidence>
<name>A0A022VU16_TRIRU</name>
<reference evidence="2" key="1">
    <citation type="submission" date="2014-02" db="EMBL/GenBank/DDBJ databases">
        <title>The Genome Sequence of Trichophyton rubrum (morphotype fischeri) CBS 288.86.</title>
        <authorList>
            <consortium name="The Broad Institute Genomics Platform"/>
            <person name="Cuomo C.A."/>
            <person name="White T.C."/>
            <person name="Graser Y."/>
            <person name="Martinez-Rossi N."/>
            <person name="Heitman J."/>
            <person name="Young S.K."/>
            <person name="Zeng Q."/>
            <person name="Gargeya S."/>
            <person name="Abouelleil A."/>
            <person name="Alvarado L."/>
            <person name="Chapman S.B."/>
            <person name="Gainer-Dewar J."/>
            <person name="Goldberg J."/>
            <person name="Griggs A."/>
            <person name="Gujja S."/>
            <person name="Hansen M."/>
            <person name="Howarth C."/>
            <person name="Imamovic A."/>
            <person name="Larimer J."/>
            <person name="Martinez D."/>
            <person name="Murphy C."/>
            <person name="Pearson M.D."/>
            <person name="Persinoti G."/>
            <person name="Poon T."/>
            <person name="Priest M."/>
            <person name="Roberts A.D."/>
            <person name="Saif S."/>
            <person name="Shea T.D."/>
            <person name="Sykes S.N."/>
            <person name="Wortman J."/>
            <person name="Nusbaum C."/>
            <person name="Birren B."/>
        </authorList>
    </citation>
    <scope>NUCLEOTIDE SEQUENCE [LARGE SCALE GENOMIC DNA]</scope>
    <source>
        <strain evidence="2">CBS 288.86</strain>
    </source>
</reference>
<dbReference type="HOGENOM" id="CLU_2063159_0_0_1"/>
<keyword evidence="1" id="KW-0472">Membrane</keyword>
<keyword evidence="1" id="KW-1133">Transmembrane helix</keyword>
<dbReference type="EMBL" id="KK207901">
    <property type="protein sequence ID" value="EZF49560.1"/>
    <property type="molecule type" value="Genomic_DNA"/>
</dbReference>
<dbReference type="AlphaFoldDB" id="A0A022VU16"/>
<organism evidence="2">
    <name type="scientific">Trichophyton rubrum CBS 288.86</name>
    <dbReference type="NCBI Taxonomy" id="1215330"/>
    <lineage>
        <taxon>Eukaryota</taxon>
        <taxon>Fungi</taxon>
        <taxon>Dikarya</taxon>
        <taxon>Ascomycota</taxon>
        <taxon>Pezizomycotina</taxon>
        <taxon>Eurotiomycetes</taxon>
        <taxon>Eurotiomycetidae</taxon>
        <taxon>Onygenales</taxon>
        <taxon>Arthrodermataceae</taxon>
        <taxon>Trichophyton</taxon>
    </lineage>
</organism>
<proteinExistence type="predicted"/>
<gene>
    <name evidence="2" type="ORF">H103_06941</name>
</gene>
<evidence type="ECO:0000256" key="1">
    <source>
        <dbReference type="SAM" id="Phobius"/>
    </source>
</evidence>
<sequence>MHGLFMNPDERLDHAANSKYHGELHPAEIYCKKGEQALYALNLYFDLPPALLWHISGASATGVYFFLYRFFFFIQGRFALLNLKKNRCWVNSKRGRCIFLPPIEQEAAMAIHHMQVVES</sequence>
<dbReference type="Proteomes" id="UP000023758">
    <property type="component" value="Unassembled WGS sequence"/>
</dbReference>
<accession>A0A022VU16</accession>